<feature type="transmembrane region" description="Helical" evidence="6">
    <location>
        <begin position="517"/>
        <end position="534"/>
    </location>
</feature>
<dbReference type="Gene3D" id="1.10.490.160">
    <property type="match status" value="2"/>
</dbReference>
<dbReference type="Gene3D" id="1.10.287.70">
    <property type="match status" value="1"/>
</dbReference>
<dbReference type="Proteomes" id="UP000053237">
    <property type="component" value="Unassembled WGS sequence"/>
</dbReference>
<evidence type="ECO:0000256" key="5">
    <source>
        <dbReference type="ARBA" id="ARBA00023136"/>
    </source>
</evidence>
<dbReference type="PRINTS" id="PR00795">
    <property type="entry name" value="RYANODINER"/>
</dbReference>
<protein>
    <recommendedName>
        <fullName evidence="12">Ryanodine receptor Ryr domain-containing protein</fullName>
    </recommendedName>
</protein>
<dbReference type="AlphaFoldDB" id="A0A024GCD3"/>
<evidence type="ECO:0008006" key="12">
    <source>
        <dbReference type="Google" id="ProtNLM"/>
    </source>
</evidence>
<evidence type="ECO:0000256" key="1">
    <source>
        <dbReference type="ARBA" id="ARBA00004141"/>
    </source>
</evidence>
<dbReference type="InterPro" id="IPR003032">
    <property type="entry name" value="Ryanodine_rcpt"/>
</dbReference>
<feature type="transmembrane region" description="Helical" evidence="6">
    <location>
        <begin position="445"/>
        <end position="465"/>
    </location>
</feature>
<keyword evidence="5 6" id="KW-0472">Membrane</keyword>
<dbReference type="InterPro" id="IPR046791">
    <property type="entry name" value="Polycystin_dom"/>
</dbReference>
<evidence type="ECO:0000256" key="2">
    <source>
        <dbReference type="ARBA" id="ARBA00007200"/>
    </source>
</evidence>
<accession>A0A024GCD3</accession>
<name>A0A024GCD3_9STRA</name>
<dbReference type="InParanoid" id="A0A024GCD3"/>
<feature type="domain" description="Ryanodine receptor Ryr" evidence="7">
    <location>
        <begin position="964"/>
        <end position="1053"/>
    </location>
</feature>
<evidence type="ECO:0000259" key="8">
    <source>
        <dbReference type="Pfam" id="PF08016"/>
    </source>
</evidence>
<feature type="transmembrane region" description="Helical" evidence="6">
    <location>
        <begin position="345"/>
        <end position="362"/>
    </location>
</feature>
<keyword evidence="11" id="KW-1185">Reference proteome</keyword>
<evidence type="ECO:0000256" key="3">
    <source>
        <dbReference type="ARBA" id="ARBA00022692"/>
    </source>
</evidence>
<comment type="subcellular location">
    <subcellularLocation>
        <location evidence="1">Membrane</location>
        <topology evidence="1">Multi-pass membrane protein</topology>
    </subcellularLocation>
</comment>
<dbReference type="OrthoDB" id="300855at2759"/>
<dbReference type="Pfam" id="PF08016">
    <property type="entry name" value="PKD_channel"/>
    <property type="match status" value="1"/>
</dbReference>
<dbReference type="InterPro" id="IPR013333">
    <property type="entry name" value="Ryan_recept"/>
</dbReference>
<evidence type="ECO:0000256" key="4">
    <source>
        <dbReference type="ARBA" id="ARBA00022989"/>
    </source>
</evidence>
<feature type="domain" description="Ryanodine receptor Ryr" evidence="7">
    <location>
        <begin position="1079"/>
        <end position="1168"/>
    </location>
</feature>
<feature type="transmembrane region" description="Helical" evidence="6">
    <location>
        <begin position="485"/>
        <end position="505"/>
    </location>
</feature>
<comment type="similarity">
    <text evidence="2">Belongs to the polycystin family.</text>
</comment>
<dbReference type="PANTHER" id="PTHR10877:SF183">
    <property type="entry name" value="AT14535P-RELATED"/>
    <property type="match status" value="1"/>
</dbReference>
<dbReference type="GO" id="GO:0005219">
    <property type="term" value="F:ryanodine-sensitive calcium-release channel activity"/>
    <property type="evidence" value="ECO:0007669"/>
    <property type="project" value="InterPro"/>
</dbReference>
<dbReference type="GO" id="GO:0016020">
    <property type="term" value="C:membrane"/>
    <property type="evidence" value="ECO:0007669"/>
    <property type="project" value="UniProtKB-SubCell"/>
</dbReference>
<evidence type="ECO:0000313" key="10">
    <source>
        <dbReference type="EMBL" id="CCI44400.1"/>
    </source>
</evidence>
<reference evidence="10 11" key="1">
    <citation type="submission" date="2012-05" db="EMBL/GenBank/DDBJ databases">
        <title>Recombination and specialization in a pathogen metapopulation.</title>
        <authorList>
            <person name="Gardiner A."/>
            <person name="Kemen E."/>
            <person name="Schultz-Larsen T."/>
            <person name="MacLean D."/>
            <person name="Van Oosterhout C."/>
            <person name="Jones J.D.G."/>
        </authorList>
    </citation>
    <scope>NUCLEOTIDE SEQUENCE [LARGE SCALE GENOMIC DNA]</scope>
    <source>
        <strain evidence="10 11">Ac Nc2</strain>
    </source>
</reference>
<dbReference type="EMBL" id="CAIX01000069">
    <property type="protein sequence ID" value="CCI44400.1"/>
    <property type="molecule type" value="Genomic_DNA"/>
</dbReference>
<evidence type="ECO:0000259" key="9">
    <source>
        <dbReference type="Pfam" id="PF20519"/>
    </source>
</evidence>
<keyword evidence="3 6" id="KW-0812">Transmembrane</keyword>
<dbReference type="InterPro" id="IPR013122">
    <property type="entry name" value="PKD1_2_channel"/>
</dbReference>
<evidence type="ECO:0000256" key="6">
    <source>
        <dbReference type="SAM" id="Phobius"/>
    </source>
</evidence>
<proteinExistence type="inferred from homology"/>
<gene>
    <name evidence="10" type="ORF">BN9_052090</name>
</gene>
<feature type="transmembrane region" description="Helical" evidence="6">
    <location>
        <begin position="91"/>
        <end position="113"/>
    </location>
</feature>
<feature type="domain" description="Polycystin" evidence="9">
    <location>
        <begin position="139"/>
        <end position="330"/>
    </location>
</feature>
<dbReference type="PANTHER" id="PTHR10877">
    <property type="entry name" value="POLYCYSTIN FAMILY MEMBER"/>
    <property type="match status" value="1"/>
</dbReference>
<dbReference type="Pfam" id="PF20519">
    <property type="entry name" value="Polycystin_dom"/>
    <property type="match status" value="1"/>
</dbReference>
<feature type="transmembrane region" description="Helical" evidence="6">
    <location>
        <begin position="383"/>
        <end position="402"/>
    </location>
</feature>
<keyword evidence="4 6" id="KW-1133">Transmembrane helix</keyword>
<dbReference type="STRING" id="65357.A0A024GCD3"/>
<feature type="domain" description="Polycystin cation channel PKD1/PKD2" evidence="8">
    <location>
        <begin position="348"/>
        <end position="573"/>
    </location>
</feature>
<dbReference type="Pfam" id="PF02026">
    <property type="entry name" value="RyR"/>
    <property type="match status" value="2"/>
</dbReference>
<comment type="caution">
    <text evidence="10">The sequence shown here is derived from an EMBL/GenBank/DDBJ whole genome shotgun (WGS) entry which is preliminary data.</text>
</comment>
<sequence length="1232" mass="142876">MSYSAEDSRLRRLMCCLPWGWNRLRDCGARFTQSDAPVLSEGTILAKSAQEQITSDYMQREIQKYSKMRVYMKRVQLCMEQEKRKQFYKELVIYFGFLAILLWVLLSTLPVYYPNGQNNVLQNLFFKQPFPNVTYVKTFSDITQESEIWDWVQGVLIPGFYASNLRNYRVIGSLILRTGRVKGRMCKHVNGDDWLLFENELCYPEFTVAQQAKQAYGNRRATKQYQWYTWRSDLPNLVSSQTTNPFIVNRRRNYGTGGYAIFLPRDDRRVGEVIIDQLERFFLIDGSRYFAASFTLYNPRSTLFSSIEALIEISSTENFQVSSRLHTFKIPRPIDTFTDFIRDNWPYLLLLMVTLGLVFREVRDLKETGCRRYLNSIWNILDILQLILLLCIFIQWTIFLLWSVNAYNELIRIVDEPRCNGVKLNQKQASECFVSLQHIGLQAATLRNIGAALAFISVAIVFKYLRLNTRLNLLWRTLRFAAKDLLAFVVIFFTMFVAFAVMGYLTFGSTMQDYSTLSVSLTSSFQMLFGAFDYDQLYTANPAMAAFFFFSFMISIYLICVNMFIAIMTEYYSMAQAEKKAYERNKETCIVEHEQGNIDGEKTNREDFTDSLVFMDVEYDIIKQLRQFWNGLHLRVRLFARNEGHAPSATQKLAIFYSQRVLLVDYGYLQAERKRLRQKFRAVVYLVRACMDLARIVGSEYALQVETETNSERRVDSKATYSFDHTASPVTFIPLSSRTASVTEVLTRLKPGMILDLDDGSFTRDQISLQVLGGQIAHSCFMENDQGFIHVHSDQDVASYQTHQNQNDRPFGLHYNHEHLGDSSHIRCCRVLYRGETVLDGQEVCLLPSSVWFRYFFGYMIRNTTTKLVRYLVTPKNKKNRLISDNEVDMLIKKNFTASGRGISCRFDELVRNFRLLITKKVHKKHLRIADLEERIYMEVIAFLERFPSALAPVDKRELEGFKYTPQPVDTSHVRLPNSIHLLTEILSQHAHEVWAVGRISQGWQYGPHRDNEKKLHKDLVPYESLTEEDKQYDRDTSIEALKVITALGYVLEPPTKSLMESFGSIQFGVAASEKNGTYEPKPIPTGDVIVPRHLRSLIELLAENTHEVWATMRMGQGWTYGPRCDDAKREHNGLVPYIYLTQDEKQMDRNTALQTVKLILKCGFTFTHRDRMNSNARSKRIVAQKQDKSSKSFRMFGRNENPQASNISEAALLLTGANKAKHAFLDKSRQM</sequence>
<organism evidence="10 11">
    <name type="scientific">Albugo candida</name>
    <dbReference type="NCBI Taxonomy" id="65357"/>
    <lineage>
        <taxon>Eukaryota</taxon>
        <taxon>Sar</taxon>
        <taxon>Stramenopiles</taxon>
        <taxon>Oomycota</taxon>
        <taxon>Peronosporomycetes</taxon>
        <taxon>Albuginales</taxon>
        <taxon>Albuginaceae</taxon>
        <taxon>Albugo</taxon>
    </lineage>
</organism>
<feature type="transmembrane region" description="Helical" evidence="6">
    <location>
        <begin position="546"/>
        <end position="568"/>
    </location>
</feature>
<evidence type="ECO:0000313" key="11">
    <source>
        <dbReference type="Proteomes" id="UP000053237"/>
    </source>
</evidence>
<dbReference type="FunFam" id="1.10.287.70:FF:000086">
    <property type="entry name" value="Polycystic kidney disease 2"/>
    <property type="match status" value="1"/>
</dbReference>
<evidence type="ECO:0000259" key="7">
    <source>
        <dbReference type="Pfam" id="PF02026"/>
    </source>
</evidence>
<dbReference type="InterPro" id="IPR051223">
    <property type="entry name" value="Polycystin"/>
</dbReference>